<reference evidence="2 3" key="1">
    <citation type="submission" date="2018-02" db="EMBL/GenBank/DDBJ databases">
        <title>Comparative genomes isolates from brazilian mangrove.</title>
        <authorList>
            <person name="Araujo J.E."/>
            <person name="Taketani R.G."/>
            <person name="Silva M.C.P."/>
            <person name="Loureco M.V."/>
            <person name="Andreote F.D."/>
        </authorList>
    </citation>
    <scope>NUCLEOTIDE SEQUENCE [LARGE SCALE GENOMIC DNA]</scope>
    <source>
        <strain evidence="2 3">Nap-Phe MGV</strain>
    </source>
</reference>
<evidence type="ECO:0000313" key="3">
    <source>
        <dbReference type="Proteomes" id="UP000237819"/>
    </source>
</evidence>
<proteinExistence type="predicted"/>
<sequence length="120" mass="13778">MNEWLDFRRPRGGVTFIAVLFTFAGAVLPFVGETWFERYVCPIFVPLGIGLWLKHSWARWTMFTLLVVSMLIALLLLCLQGFSGRIVVRMLVSASMLYSLWDWDVYPEDDSKITLAPADD</sequence>
<organism evidence="2 3">
    <name type="scientific">Blastopirellula marina</name>
    <dbReference type="NCBI Taxonomy" id="124"/>
    <lineage>
        <taxon>Bacteria</taxon>
        <taxon>Pseudomonadati</taxon>
        <taxon>Planctomycetota</taxon>
        <taxon>Planctomycetia</taxon>
        <taxon>Pirellulales</taxon>
        <taxon>Pirellulaceae</taxon>
        <taxon>Blastopirellula</taxon>
    </lineage>
</organism>
<protein>
    <submittedName>
        <fullName evidence="2">Uncharacterized protein</fullName>
    </submittedName>
</protein>
<dbReference type="OrthoDB" id="287688at2"/>
<evidence type="ECO:0000256" key="1">
    <source>
        <dbReference type="SAM" id="Phobius"/>
    </source>
</evidence>
<keyword evidence="1" id="KW-0812">Transmembrane</keyword>
<keyword evidence="1" id="KW-1133">Transmembrane helix</keyword>
<gene>
    <name evidence="2" type="ORF">C5Y93_03550</name>
</gene>
<feature type="transmembrane region" description="Helical" evidence="1">
    <location>
        <begin position="57"/>
        <end position="79"/>
    </location>
</feature>
<keyword evidence="1" id="KW-0472">Membrane</keyword>
<dbReference type="Proteomes" id="UP000237819">
    <property type="component" value="Unassembled WGS sequence"/>
</dbReference>
<dbReference type="EMBL" id="PUHZ01000005">
    <property type="protein sequence ID" value="PQO47129.1"/>
    <property type="molecule type" value="Genomic_DNA"/>
</dbReference>
<evidence type="ECO:0000313" key="2">
    <source>
        <dbReference type="EMBL" id="PQO47129.1"/>
    </source>
</evidence>
<accession>A0A2S8GRS1</accession>
<dbReference type="AlphaFoldDB" id="A0A2S8GRS1"/>
<comment type="caution">
    <text evidence="2">The sequence shown here is derived from an EMBL/GenBank/DDBJ whole genome shotgun (WGS) entry which is preliminary data.</text>
</comment>
<feature type="transmembrane region" description="Helical" evidence="1">
    <location>
        <begin position="12"/>
        <end position="32"/>
    </location>
</feature>
<name>A0A2S8GRS1_9BACT</name>
<dbReference type="RefSeq" id="WP_105334017.1">
    <property type="nucleotide sequence ID" value="NZ_PUHZ01000005.1"/>
</dbReference>